<evidence type="ECO:0000256" key="1">
    <source>
        <dbReference type="SAM" id="MobiDB-lite"/>
    </source>
</evidence>
<evidence type="ECO:0000313" key="2">
    <source>
        <dbReference type="EMBL" id="KAK2114033.1"/>
    </source>
</evidence>
<comment type="caution">
    <text evidence="2">The sequence shown here is derived from an EMBL/GenBank/DDBJ whole genome shotgun (WGS) entry which is preliminary data.</text>
</comment>
<evidence type="ECO:0000313" key="3">
    <source>
        <dbReference type="Proteomes" id="UP001266305"/>
    </source>
</evidence>
<keyword evidence="3" id="KW-1185">Reference proteome</keyword>
<dbReference type="Proteomes" id="UP001266305">
    <property type="component" value="Unassembled WGS sequence"/>
</dbReference>
<feature type="region of interest" description="Disordered" evidence="1">
    <location>
        <begin position="1"/>
        <end position="32"/>
    </location>
</feature>
<dbReference type="EMBL" id="JASSZA010000004">
    <property type="protein sequence ID" value="KAK2114033.1"/>
    <property type="molecule type" value="Genomic_DNA"/>
</dbReference>
<feature type="compositionally biased region" description="Polar residues" evidence="1">
    <location>
        <begin position="1"/>
        <end position="13"/>
    </location>
</feature>
<name>A0ABQ9VXB1_SAGOE</name>
<protein>
    <submittedName>
        <fullName evidence="2">Uncharacterized protein</fullName>
    </submittedName>
</protein>
<accession>A0ABQ9VXB1</accession>
<reference evidence="2 3" key="1">
    <citation type="submission" date="2023-05" db="EMBL/GenBank/DDBJ databases">
        <title>B98-5 Cell Line De Novo Hybrid Assembly: An Optical Mapping Approach.</title>
        <authorList>
            <person name="Kananen K."/>
            <person name="Auerbach J.A."/>
            <person name="Kautto E."/>
            <person name="Blachly J.S."/>
        </authorList>
    </citation>
    <scope>NUCLEOTIDE SEQUENCE [LARGE SCALE GENOMIC DNA]</scope>
    <source>
        <strain evidence="2">B95-8</strain>
        <tissue evidence="2">Cell line</tissue>
    </source>
</reference>
<feature type="compositionally biased region" description="Basic and acidic residues" evidence="1">
    <location>
        <begin position="17"/>
        <end position="32"/>
    </location>
</feature>
<gene>
    <name evidence="2" type="ORF">P7K49_008299</name>
</gene>
<organism evidence="2 3">
    <name type="scientific">Saguinus oedipus</name>
    <name type="common">Cotton-top tamarin</name>
    <name type="synonym">Oedipomidas oedipus</name>
    <dbReference type="NCBI Taxonomy" id="9490"/>
    <lineage>
        <taxon>Eukaryota</taxon>
        <taxon>Metazoa</taxon>
        <taxon>Chordata</taxon>
        <taxon>Craniata</taxon>
        <taxon>Vertebrata</taxon>
        <taxon>Euteleostomi</taxon>
        <taxon>Mammalia</taxon>
        <taxon>Eutheria</taxon>
        <taxon>Euarchontoglires</taxon>
        <taxon>Primates</taxon>
        <taxon>Haplorrhini</taxon>
        <taxon>Platyrrhini</taxon>
        <taxon>Cebidae</taxon>
        <taxon>Callitrichinae</taxon>
        <taxon>Saguinus</taxon>
    </lineage>
</organism>
<proteinExistence type="predicted"/>
<sequence>MQTRKAAKISSSGDGDGGLKEKRADENEKEKLDEEMKSWRINMIQGLIRYNRHQIQWGLLGLQSNSSLELDEEKLKEACVSCLQKHSLAISVWKPKGAVDPSHYFSFSPDPRLEK</sequence>